<feature type="compositionally biased region" description="Polar residues" evidence="1">
    <location>
        <begin position="99"/>
        <end position="108"/>
    </location>
</feature>
<feature type="region of interest" description="Disordered" evidence="1">
    <location>
        <begin position="1"/>
        <end position="23"/>
    </location>
</feature>
<feature type="region of interest" description="Disordered" evidence="1">
    <location>
        <begin position="39"/>
        <end position="65"/>
    </location>
</feature>
<organism evidence="2 3">
    <name type="scientific">Byssothecium circinans</name>
    <dbReference type="NCBI Taxonomy" id="147558"/>
    <lineage>
        <taxon>Eukaryota</taxon>
        <taxon>Fungi</taxon>
        <taxon>Dikarya</taxon>
        <taxon>Ascomycota</taxon>
        <taxon>Pezizomycotina</taxon>
        <taxon>Dothideomycetes</taxon>
        <taxon>Pleosporomycetidae</taxon>
        <taxon>Pleosporales</taxon>
        <taxon>Massarineae</taxon>
        <taxon>Massarinaceae</taxon>
        <taxon>Byssothecium</taxon>
    </lineage>
</organism>
<evidence type="ECO:0000313" key="3">
    <source>
        <dbReference type="Proteomes" id="UP000800035"/>
    </source>
</evidence>
<keyword evidence="3" id="KW-1185">Reference proteome</keyword>
<name>A0A6A5UFJ5_9PLEO</name>
<protein>
    <submittedName>
        <fullName evidence="2">Uncharacterized protein</fullName>
    </submittedName>
</protein>
<dbReference type="EMBL" id="ML976977">
    <property type="protein sequence ID" value="KAF1963681.1"/>
    <property type="molecule type" value="Genomic_DNA"/>
</dbReference>
<dbReference type="OrthoDB" id="5151921at2759"/>
<accession>A0A6A5UFJ5</accession>
<evidence type="ECO:0000313" key="2">
    <source>
        <dbReference type="EMBL" id="KAF1963681.1"/>
    </source>
</evidence>
<dbReference type="Proteomes" id="UP000800035">
    <property type="component" value="Unassembled WGS sequence"/>
</dbReference>
<proteinExistence type="predicted"/>
<dbReference type="AlphaFoldDB" id="A0A6A5UFJ5"/>
<feature type="region of interest" description="Disordered" evidence="1">
    <location>
        <begin position="85"/>
        <end position="189"/>
    </location>
</feature>
<gene>
    <name evidence="2" type="ORF">CC80DRAFT_460606</name>
</gene>
<sequence>MTKPKTRVISGPFDARHVGGVSIPGASVPIAGMARASTTLEPDETPSHTFTATGNIEAPRRSNTIAHSLSRPSLRLKTSMSLLRGIANPPDTHRKKPSTESADMNPVQSLRKKPSTSKLWQRVHQDVQARDLPAMPERPQRTVSDPVETTLVRKKSVDRFAEEPSTNPYEYHHQPQSLPPPPPPPLKENPSLNKMPVVRPKRADSGTAIDFNHVPVAERPLGFKEILTKSSYAERMELYKKTRDYWATADHGLGEWVEKAGSRRALVFPV</sequence>
<evidence type="ECO:0000256" key="1">
    <source>
        <dbReference type="SAM" id="MobiDB-lite"/>
    </source>
</evidence>
<feature type="compositionally biased region" description="Pro residues" evidence="1">
    <location>
        <begin position="177"/>
        <end position="187"/>
    </location>
</feature>
<reference evidence="2" key="1">
    <citation type="journal article" date="2020" name="Stud. Mycol.">
        <title>101 Dothideomycetes genomes: a test case for predicting lifestyles and emergence of pathogens.</title>
        <authorList>
            <person name="Haridas S."/>
            <person name="Albert R."/>
            <person name="Binder M."/>
            <person name="Bloem J."/>
            <person name="Labutti K."/>
            <person name="Salamov A."/>
            <person name="Andreopoulos B."/>
            <person name="Baker S."/>
            <person name="Barry K."/>
            <person name="Bills G."/>
            <person name="Bluhm B."/>
            <person name="Cannon C."/>
            <person name="Castanera R."/>
            <person name="Culley D."/>
            <person name="Daum C."/>
            <person name="Ezra D."/>
            <person name="Gonzalez J."/>
            <person name="Henrissat B."/>
            <person name="Kuo A."/>
            <person name="Liang C."/>
            <person name="Lipzen A."/>
            <person name="Lutzoni F."/>
            <person name="Magnuson J."/>
            <person name="Mondo S."/>
            <person name="Nolan M."/>
            <person name="Ohm R."/>
            <person name="Pangilinan J."/>
            <person name="Park H.-J."/>
            <person name="Ramirez L."/>
            <person name="Alfaro M."/>
            <person name="Sun H."/>
            <person name="Tritt A."/>
            <person name="Yoshinaga Y."/>
            <person name="Zwiers L.-H."/>
            <person name="Turgeon B."/>
            <person name="Goodwin S."/>
            <person name="Spatafora J."/>
            <person name="Crous P."/>
            <person name="Grigoriev I."/>
        </authorList>
    </citation>
    <scope>NUCLEOTIDE SEQUENCE</scope>
    <source>
        <strain evidence="2">CBS 675.92</strain>
    </source>
</reference>